<accession>A0AAV4PDW8</accession>
<reference evidence="1 2" key="1">
    <citation type="submission" date="2021-06" db="EMBL/GenBank/DDBJ databases">
        <title>Caerostris extrusa draft genome.</title>
        <authorList>
            <person name="Kono N."/>
            <person name="Arakawa K."/>
        </authorList>
    </citation>
    <scope>NUCLEOTIDE SEQUENCE [LARGE SCALE GENOMIC DNA]</scope>
</reference>
<name>A0AAV4PDW8_CAEEX</name>
<comment type="caution">
    <text evidence="1">The sequence shown here is derived from an EMBL/GenBank/DDBJ whole genome shotgun (WGS) entry which is preliminary data.</text>
</comment>
<keyword evidence="2" id="KW-1185">Reference proteome</keyword>
<evidence type="ECO:0000313" key="2">
    <source>
        <dbReference type="Proteomes" id="UP001054945"/>
    </source>
</evidence>
<dbReference type="AlphaFoldDB" id="A0AAV4PDW8"/>
<gene>
    <name evidence="1" type="ORF">CEXT_731381</name>
</gene>
<proteinExistence type="predicted"/>
<evidence type="ECO:0000313" key="1">
    <source>
        <dbReference type="EMBL" id="GIX95233.1"/>
    </source>
</evidence>
<protein>
    <submittedName>
        <fullName evidence="1">Uncharacterized protein</fullName>
    </submittedName>
</protein>
<dbReference type="Proteomes" id="UP001054945">
    <property type="component" value="Unassembled WGS sequence"/>
</dbReference>
<sequence length="86" mass="10015">MDRICVLLYPGHIITGLPPMYALGKAESTANSPYNNSKPRRQIYRPPIKKGVTYEFIWPSTRSWVNFLQENEFMAFYSIRHFVAST</sequence>
<organism evidence="1 2">
    <name type="scientific">Caerostris extrusa</name>
    <name type="common">Bark spider</name>
    <name type="synonym">Caerostris bankana</name>
    <dbReference type="NCBI Taxonomy" id="172846"/>
    <lineage>
        <taxon>Eukaryota</taxon>
        <taxon>Metazoa</taxon>
        <taxon>Ecdysozoa</taxon>
        <taxon>Arthropoda</taxon>
        <taxon>Chelicerata</taxon>
        <taxon>Arachnida</taxon>
        <taxon>Araneae</taxon>
        <taxon>Araneomorphae</taxon>
        <taxon>Entelegynae</taxon>
        <taxon>Araneoidea</taxon>
        <taxon>Araneidae</taxon>
        <taxon>Caerostris</taxon>
    </lineage>
</organism>
<dbReference type="EMBL" id="BPLR01004483">
    <property type="protein sequence ID" value="GIX95233.1"/>
    <property type="molecule type" value="Genomic_DNA"/>
</dbReference>